<feature type="transmembrane region" description="Helical" evidence="1">
    <location>
        <begin position="22"/>
        <end position="46"/>
    </location>
</feature>
<evidence type="ECO:0000313" key="4">
    <source>
        <dbReference type="Proteomes" id="UP001225034"/>
    </source>
</evidence>
<dbReference type="Pfam" id="PF03929">
    <property type="entry name" value="PepSY_TM"/>
    <property type="match status" value="1"/>
</dbReference>
<dbReference type="Pfam" id="PF03413">
    <property type="entry name" value="PepSY"/>
    <property type="match status" value="1"/>
</dbReference>
<dbReference type="InterPro" id="IPR025711">
    <property type="entry name" value="PepSY"/>
</dbReference>
<dbReference type="RefSeq" id="WP_306982979.1">
    <property type="nucleotide sequence ID" value="NZ_JAUSUA010000003.1"/>
</dbReference>
<keyword evidence="1" id="KW-0812">Transmembrane</keyword>
<name>A0ABT9YJ72_9BACI</name>
<comment type="caution">
    <text evidence="3">The sequence shown here is derived from an EMBL/GenBank/DDBJ whole genome shotgun (WGS) entry which is preliminary data.</text>
</comment>
<sequence length="458" mass="51690">MSTTKKKKKQTSASIYQVVWKWHFYAGIISAPFLFILAFSGSVYLFKPQIEAFLYQDYLVVDHVTEDRLSFSAQRDQVKETYPDASISSFVLKDEPDATTEFLISEDGESASVFVNPYTGDIQGKLADDNRLMTIFKKIHSELWIAGTIGNRIVELAACWAIILLITGLYIWWPRNRASIWGTVLPRVRKKGRLFWRDMHAVPAFWLSIFILILIATGLPWSGVLGQQIQKLSTAPDHSYAWQERPESITLSKDAADGIPWANENLEMPESEFESEYLPISIEDVTHIAEMEDMAYPYTLSLPDGPTGVYTISHETNRLDLSTKHIDQYSGTVLVSRSFQDFDLIPKLVSAGIALHEGRLFGWPNQVLGLITCLGLMGIVVSSFVMWKKRKPSGKLGAPPGSKDKKVTRVVFFIMLGLGLILPLVGLSIICIYLLDRFIFSKLSFFSSKHEKTQQRTG</sequence>
<feature type="transmembrane region" description="Helical" evidence="1">
    <location>
        <begin position="367"/>
        <end position="387"/>
    </location>
</feature>
<feature type="domain" description="PepSY" evidence="2">
    <location>
        <begin position="69"/>
        <end position="125"/>
    </location>
</feature>
<dbReference type="InterPro" id="IPR005625">
    <property type="entry name" value="PepSY-ass_TM"/>
</dbReference>
<keyword evidence="4" id="KW-1185">Reference proteome</keyword>
<gene>
    <name evidence="3" type="ORF">J2S05_002372</name>
</gene>
<evidence type="ECO:0000313" key="3">
    <source>
        <dbReference type="EMBL" id="MDQ0207571.1"/>
    </source>
</evidence>
<feature type="transmembrane region" description="Helical" evidence="1">
    <location>
        <begin position="153"/>
        <end position="173"/>
    </location>
</feature>
<dbReference type="PANTHER" id="PTHR34219">
    <property type="entry name" value="IRON-REGULATED INNER MEMBRANE PROTEIN-RELATED"/>
    <property type="match status" value="1"/>
</dbReference>
<dbReference type="EMBL" id="JAUSUA010000003">
    <property type="protein sequence ID" value="MDQ0207571.1"/>
    <property type="molecule type" value="Genomic_DNA"/>
</dbReference>
<dbReference type="Proteomes" id="UP001225034">
    <property type="component" value="Unassembled WGS sequence"/>
</dbReference>
<feature type="transmembrane region" description="Helical" evidence="1">
    <location>
        <begin position="407"/>
        <end position="435"/>
    </location>
</feature>
<evidence type="ECO:0000256" key="1">
    <source>
        <dbReference type="SAM" id="Phobius"/>
    </source>
</evidence>
<organism evidence="3 4">
    <name type="scientific">Alkalicoccobacillus murimartini</name>
    <dbReference type="NCBI Taxonomy" id="171685"/>
    <lineage>
        <taxon>Bacteria</taxon>
        <taxon>Bacillati</taxon>
        <taxon>Bacillota</taxon>
        <taxon>Bacilli</taxon>
        <taxon>Bacillales</taxon>
        <taxon>Bacillaceae</taxon>
        <taxon>Alkalicoccobacillus</taxon>
    </lineage>
</organism>
<accession>A0ABT9YJ72</accession>
<dbReference type="PANTHER" id="PTHR34219:SF1">
    <property type="entry name" value="PEPSY DOMAIN-CONTAINING PROTEIN"/>
    <property type="match status" value="1"/>
</dbReference>
<feature type="transmembrane region" description="Helical" evidence="1">
    <location>
        <begin position="204"/>
        <end position="224"/>
    </location>
</feature>
<keyword evidence="1" id="KW-1133">Transmembrane helix</keyword>
<reference evidence="3 4" key="1">
    <citation type="submission" date="2023-07" db="EMBL/GenBank/DDBJ databases">
        <title>Genomic Encyclopedia of Type Strains, Phase IV (KMG-IV): sequencing the most valuable type-strain genomes for metagenomic binning, comparative biology and taxonomic classification.</title>
        <authorList>
            <person name="Goeker M."/>
        </authorList>
    </citation>
    <scope>NUCLEOTIDE SEQUENCE [LARGE SCALE GENOMIC DNA]</scope>
    <source>
        <strain evidence="3 4">DSM 19154</strain>
    </source>
</reference>
<protein>
    <submittedName>
        <fullName evidence="3">Iron-regulated membrane protein</fullName>
    </submittedName>
</protein>
<evidence type="ECO:0000259" key="2">
    <source>
        <dbReference type="Pfam" id="PF03413"/>
    </source>
</evidence>
<keyword evidence="1" id="KW-0472">Membrane</keyword>
<proteinExistence type="predicted"/>